<sequence length="93" mass="10237">MLTSLSPQEIRDYFGKAKIAGARHDAMISLYSSYPDAGESRFIVEFIDFYCNPLGLALRRPLACCSAWAGVISRRRGPHGESLSVESPICRGV</sequence>
<name>A0A7C9NLB3_9ACTN</name>
<keyword evidence="2" id="KW-1185">Reference proteome</keyword>
<dbReference type="EMBL" id="WXEW01000002">
    <property type="protein sequence ID" value="NAS21276.1"/>
    <property type="molecule type" value="Genomic_DNA"/>
</dbReference>
<organism evidence="1 2">
    <name type="scientific">Herbidospora solisilvae</name>
    <dbReference type="NCBI Taxonomy" id="2696284"/>
    <lineage>
        <taxon>Bacteria</taxon>
        <taxon>Bacillati</taxon>
        <taxon>Actinomycetota</taxon>
        <taxon>Actinomycetes</taxon>
        <taxon>Streptosporangiales</taxon>
        <taxon>Streptosporangiaceae</taxon>
        <taxon>Herbidospora</taxon>
    </lineage>
</organism>
<dbReference type="RefSeq" id="WP_161478771.1">
    <property type="nucleotide sequence ID" value="NZ_WXEW01000002.1"/>
</dbReference>
<proteinExistence type="predicted"/>
<dbReference type="Proteomes" id="UP000479526">
    <property type="component" value="Unassembled WGS sequence"/>
</dbReference>
<reference evidence="1 2" key="1">
    <citation type="submission" date="2020-01" db="EMBL/GenBank/DDBJ databases">
        <title>Herbidospora sp. NEAU-GS84 nov., a novel actinomycete isolated from soil.</title>
        <authorList>
            <person name="Han L."/>
        </authorList>
    </citation>
    <scope>NUCLEOTIDE SEQUENCE [LARGE SCALE GENOMIC DNA]</scope>
    <source>
        <strain evidence="1 2">NEAU-GS84</strain>
    </source>
</reference>
<evidence type="ECO:0000313" key="1">
    <source>
        <dbReference type="EMBL" id="NAS21276.1"/>
    </source>
</evidence>
<evidence type="ECO:0000313" key="2">
    <source>
        <dbReference type="Proteomes" id="UP000479526"/>
    </source>
</evidence>
<accession>A0A7C9NLB3</accession>
<protein>
    <submittedName>
        <fullName evidence="1">Uncharacterized protein</fullName>
    </submittedName>
</protein>
<comment type="caution">
    <text evidence="1">The sequence shown here is derived from an EMBL/GenBank/DDBJ whole genome shotgun (WGS) entry which is preliminary data.</text>
</comment>
<gene>
    <name evidence="1" type="ORF">GT755_06200</name>
</gene>
<dbReference type="AlphaFoldDB" id="A0A7C9NLB3"/>